<dbReference type="SUPFAM" id="SSF55729">
    <property type="entry name" value="Acyl-CoA N-acyltransferases (Nat)"/>
    <property type="match status" value="1"/>
</dbReference>
<evidence type="ECO:0000256" key="2">
    <source>
        <dbReference type="ARBA" id="ARBA00022679"/>
    </source>
</evidence>
<accession>A0A1X6MIE0</accession>
<dbReference type="InterPro" id="IPR039135">
    <property type="entry name" value="NAT9-like"/>
</dbReference>
<keyword evidence="3" id="KW-0012">Acyltransferase</keyword>
<dbReference type="EMBL" id="KZ110615">
    <property type="protein sequence ID" value="OSX56191.1"/>
    <property type="molecule type" value="Genomic_DNA"/>
</dbReference>
<evidence type="ECO:0000313" key="5">
    <source>
        <dbReference type="EMBL" id="OSX56191.1"/>
    </source>
</evidence>
<dbReference type="Pfam" id="PF13302">
    <property type="entry name" value="Acetyltransf_3"/>
    <property type="match status" value="1"/>
</dbReference>
<dbReference type="PROSITE" id="PS51186">
    <property type="entry name" value="GNAT"/>
    <property type="match status" value="1"/>
</dbReference>
<keyword evidence="2" id="KW-0808">Transferase</keyword>
<evidence type="ECO:0000313" key="6">
    <source>
        <dbReference type="Proteomes" id="UP000194127"/>
    </source>
</evidence>
<evidence type="ECO:0000259" key="4">
    <source>
        <dbReference type="PROSITE" id="PS51186"/>
    </source>
</evidence>
<dbReference type="InterPro" id="IPR016181">
    <property type="entry name" value="Acyl_CoA_acyltransferase"/>
</dbReference>
<dbReference type="GO" id="GO:0008080">
    <property type="term" value="F:N-acetyltransferase activity"/>
    <property type="evidence" value="ECO:0007669"/>
    <property type="project" value="InterPro"/>
</dbReference>
<dbReference type="GeneID" id="36332539"/>
<gene>
    <name evidence="5" type="ORF">POSPLADRAFT_1160741</name>
</gene>
<dbReference type="PANTHER" id="PTHR13256">
    <property type="entry name" value="N-ACETYLTRANSFERASE 9"/>
    <property type="match status" value="1"/>
</dbReference>
<dbReference type="Proteomes" id="UP000194127">
    <property type="component" value="Unassembled WGS sequence"/>
</dbReference>
<dbReference type="OrthoDB" id="5043642at2759"/>
<dbReference type="Gene3D" id="3.40.630.30">
    <property type="match status" value="1"/>
</dbReference>
<proteinExistence type="inferred from homology"/>
<organism evidence="5 6">
    <name type="scientific">Postia placenta MAD-698-R-SB12</name>
    <dbReference type="NCBI Taxonomy" id="670580"/>
    <lineage>
        <taxon>Eukaryota</taxon>
        <taxon>Fungi</taxon>
        <taxon>Dikarya</taxon>
        <taxon>Basidiomycota</taxon>
        <taxon>Agaricomycotina</taxon>
        <taxon>Agaricomycetes</taxon>
        <taxon>Polyporales</taxon>
        <taxon>Adustoporiaceae</taxon>
        <taxon>Rhodonia</taxon>
    </lineage>
</organism>
<sequence length="224" mass="25851">MRCNANTIIFDRDVVLVPYREEHVAKYHEWMTSSELRELTASEPLTLDEEYEMQRKWQVDEDKLTFIIHSRRPLSEPSAAEEPSPEMKWDWDALRAMPMVGDVNLFLKESPEDEYFEAEAEIMIAEPTYRRHGLARAALELLLSYAAAPDAPAPLPVPRTRFVARIGAENAPSIALFEKLGFVVTKRVEVFGEVEMRWKEGRGEGEWRKGERVELRDVEGSVQD</sequence>
<feature type="domain" description="N-acetyltransferase" evidence="4">
    <location>
        <begin position="34"/>
        <end position="201"/>
    </location>
</feature>
<keyword evidence="6" id="KW-1185">Reference proteome</keyword>
<dbReference type="AlphaFoldDB" id="A0A1X6MIE0"/>
<name>A0A1X6MIE0_9APHY</name>
<dbReference type="RefSeq" id="XP_024332985.1">
    <property type="nucleotide sequence ID" value="XM_024487590.1"/>
</dbReference>
<evidence type="ECO:0000256" key="1">
    <source>
        <dbReference type="ARBA" id="ARBA00009342"/>
    </source>
</evidence>
<dbReference type="PANTHER" id="PTHR13256:SF16">
    <property type="entry name" value="ALPHA_BETA-TUBULIN-N-ACETYLTRANSFERASE 9"/>
    <property type="match status" value="1"/>
</dbReference>
<evidence type="ECO:0000256" key="3">
    <source>
        <dbReference type="ARBA" id="ARBA00023315"/>
    </source>
</evidence>
<reference evidence="5 6" key="1">
    <citation type="submission" date="2017-04" db="EMBL/GenBank/DDBJ databases">
        <title>Genome Sequence of the Model Brown-Rot Fungus Postia placenta SB12.</title>
        <authorList>
            <consortium name="DOE Joint Genome Institute"/>
            <person name="Gaskell J."/>
            <person name="Kersten P."/>
            <person name="Larrondo L.F."/>
            <person name="Canessa P."/>
            <person name="Martinez D."/>
            <person name="Hibbett D."/>
            <person name="Schmoll M."/>
            <person name="Kubicek C.P."/>
            <person name="Martinez A.T."/>
            <person name="Yadav J."/>
            <person name="Master E."/>
            <person name="Magnuson J.K."/>
            <person name="James T."/>
            <person name="Yaver D."/>
            <person name="Berka R."/>
            <person name="Labutti K."/>
            <person name="Lipzen A."/>
            <person name="Aerts A."/>
            <person name="Barry K."/>
            <person name="Henrissat B."/>
            <person name="Blanchette R."/>
            <person name="Grigoriev I."/>
            <person name="Cullen D."/>
        </authorList>
    </citation>
    <scope>NUCLEOTIDE SEQUENCE [LARGE SCALE GENOMIC DNA]</scope>
    <source>
        <strain evidence="5 6">MAD-698-R-SB12</strain>
    </source>
</reference>
<protein>
    <recommendedName>
        <fullName evidence="4">N-acetyltransferase domain-containing protein</fullName>
    </recommendedName>
</protein>
<dbReference type="InterPro" id="IPR000182">
    <property type="entry name" value="GNAT_dom"/>
</dbReference>
<comment type="similarity">
    <text evidence="1">Belongs to the acetyltransferase family. GNAT subfamily.</text>
</comment>